<protein>
    <submittedName>
        <fullName evidence="6">DNA recombination protein RmuC</fullName>
    </submittedName>
</protein>
<evidence type="ECO:0000256" key="3">
    <source>
        <dbReference type="ARBA" id="ARBA00023054"/>
    </source>
</evidence>
<reference evidence="6 7" key="1">
    <citation type="submission" date="2019-02" db="EMBL/GenBank/DDBJ databases">
        <title>Genome of a new Bacteroidetes strain.</title>
        <authorList>
            <person name="Pitt A."/>
        </authorList>
    </citation>
    <scope>NUCLEOTIDE SEQUENCE [LARGE SCALE GENOMIC DNA]</scope>
    <source>
        <strain evidence="6 7">103A-SOEBACH</strain>
    </source>
</reference>
<comment type="function">
    <text evidence="1">Involved in DNA recombination.</text>
</comment>
<proteinExistence type="inferred from homology"/>
<organism evidence="6 7">
    <name type="scientific">Aquirufa antheringensis</name>
    <dbReference type="NCBI Taxonomy" id="2516559"/>
    <lineage>
        <taxon>Bacteria</taxon>
        <taxon>Pseudomonadati</taxon>
        <taxon>Bacteroidota</taxon>
        <taxon>Cytophagia</taxon>
        <taxon>Cytophagales</taxon>
        <taxon>Flectobacillaceae</taxon>
        <taxon>Aquirufa</taxon>
    </lineage>
</organism>
<evidence type="ECO:0000313" key="7">
    <source>
        <dbReference type="Proteomes" id="UP000293583"/>
    </source>
</evidence>
<evidence type="ECO:0000256" key="1">
    <source>
        <dbReference type="ARBA" id="ARBA00003416"/>
    </source>
</evidence>
<dbReference type="PANTHER" id="PTHR30563">
    <property type="entry name" value="DNA RECOMBINATION PROTEIN RMUC"/>
    <property type="match status" value="1"/>
</dbReference>
<dbReference type="AlphaFoldDB" id="A0A4Q9BF93"/>
<keyword evidence="4" id="KW-0233">DNA recombination</keyword>
<keyword evidence="7" id="KW-1185">Reference proteome</keyword>
<dbReference type="Proteomes" id="UP000293583">
    <property type="component" value="Unassembled WGS sequence"/>
</dbReference>
<sequence>MTILYIILALVAGAGATYLLFQGKLALLQSQLAQASQDQTKVTSLEAENRTLFGKLSQIEGQNETLKMTVENQKSDEEKLRKMLVDISNESVLRQGKMLSDQQQVKLNDVLNPLKEKLREFEEKVNLGQKNSLEQSTVLMEQIKNLTSLNQTVTQKTEDLTNALKGSNKSQGNWGEMILERVLESSGLKNGMEYQTQFVTKNQDHDTIKPDAVIFLPDNKNLIIDSKVSLVAYERYTSAEEGTIEKDLALKAHIESLKTHIKELSSKDYHTALDLTSPDFTLLFIPIESGFVATISQDTSLFNYAWDRKIVLVSPSTLLATLRTIASVWKTEYQTRNAIEIARQAGDLYDKFVGFTKDMEDVGKHIKKAEDAHSDAINKLSTGKGNLINRAQNLHKLGIKSTKKLNQGLVQDEEPEIEEE</sequence>
<gene>
    <name evidence="6" type="primary">rmuC</name>
    <name evidence="6" type="ORF">EWU20_05840</name>
</gene>
<dbReference type="EMBL" id="SEWY01000002">
    <property type="protein sequence ID" value="TBH74666.1"/>
    <property type="molecule type" value="Genomic_DNA"/>
</dbReference>
<dbReference type="PANTHER" id="PTHR30563:SF0">
    <property type="entry name" value="DNA RECOMBINATION PROTEIN RMUC"/>
    <property type="match status" value="1"/>
</dbReference>
<comment type="similarity">
    <text evidence="2">Belongs to the RmuC family.</text>
</comment>
<evidence type="ECO:0000256" key="5">
    <source>
        <dbReference type="SAM" id="Coils"/>
    </source>
</evidence>
<dbReference type="Pfam" id="PF02646">
    <property type="entry name" value="RmuC"/>
    <property type="match status" value="1"/>
</dbReference>
<comment type="caution">
    <text evidence="6">The sequence shown here is derived from an EMBL/GenBank/DDBJ whole genome shotgun (WGS) entry which is preliminary data.</text>
</comment>
<accession>A0A4Q9BF93</accession>
<feature type="coiled-coil region" evidence="5">
    <location>
        <begin position="56"/>
        <end position="90"/>
    </location>
</feature>
<evidence type="ECO:0000256" key="4">
    <source>
        <dbReference type="ARBA" id="ARBA00023172"/>
    </source>
</evidence>
<name>A0A4Q9BF93_9BACT</name>
<dbReference type="OrthoDB" id="370725at2"/>
<keyword evidence="3 5" id="KW-0175">Coiled coil</keyword>
<evidence type="ECO:0000313" key="6">
    <source>
        <dbReference type="EMBL" id="TBH74666.1"/>
    </source>
</evidence>
<dbReference type="GO" id="GO:0006310">
    <property type="term" value="P:DNA recombination"/>
    <property type="evidence" value="ECO:0007669"/>
    <property type="project" value="UniProtKB-KW"/>
</dbReference>
<evidence type="ECO:0000256" key="2">
    <source>
        <dbReference type="ARBA" id="ARBA00009840"/>
    </source>
</evidence>
<dbReference type="RefSeq" id="WP_130923071.1">
    <property type="nucleotide sequence ID" value="NZ_CP049835.1"/>
</dbReference>
<dbReference type="InterPro" id="IPR003798">
    <property type="entry name" value="DNA_recombination_RmuC"/>
</dbReference>